<gene>
    <name evidence="3" type="ORF">QQS35_08965</name>
</gene>
<sequence length="213" mass="23638">MKNKTFLAIVCAIVLIGAGLAIYQLSASPVSANLSKEEAQTKAQIQFPGEVTEIELNDDGNKPTYEIEIEGSDRSYEIQLDANTGEILHLDEKERTIVKNDQGDDAKTDDQQDDVTPDDSSDDLKDNADDSANDKEEVETKSTTDKNTPIKADKAKEIALAEIDGKIIEFELDEDDGYLYYEIEMITDKNEVDIEIDAYTGEIMTISLDDLDD</sequence>
<evidence type="ECO:0000259" key="2">
    <source>
        <dbReference type="Pfam" id="PF03413"/>
    </source>
</evidence>
<accession>A0ABT7L5U7</accession>
<comment type="caution">
    <text evidence="3">The sequence shown here is derived from an EMBL/GenBank/DDBJ whole genome shotgun (WGS) entry which is preliminary data.</text>
</comment>
<name>A0ABT7L5U7_9BACI</name>
<evidence type="ECO:0000313" key="3">
    <source>
        <dbReference type="EMBL" id="MDL4840575.1"/>
    </source>
</evidence>
<feature type="domain" description="PepSY" evidence="2">
    <location>
        <begin position="150"/>
        <end position="203"/>
    </location>
</feature>
<dbReference type="RefSeq" id="WP_285931655.1">
    <property type="nucleotide sequence ID" value="NZ_JASTZU010000031.1"/>
</dbReference>
<reference evidence="3 4" key="1">
    <citation type="submission" date="2023-06" db="EMBL/GenBank/DDBJ databases">
        <title>Aquibacillus rhizosphaerae LR5S19.</title>
        <authorList>
            <person name="Sun J.-Q."/>
        </authorList>
    </citation>
    <scope>NUCLEOTIDE SEQUENCE [LARGE SCALE GENOMIC DNA]</scope>
    <source>
        <strain evidence="3 4">LR5S19</strain>
    </source>
</reference>
<dbReference type="Gene3D" id="3.10.450.40">
    <property type="match status" value="2"/>
</dbReference>
<dbReference type="Pfam" id="PF03413">
    <property type="entry name" value="PepSY"/>
    <property type="match status" value="2"/>
</dbReference>
<evidence type="ECO:0000256" key="1">
    <source>
        <dbReference type="SAM" id="MobiDB-lite"/>
    </source>
</evidence>
<dbReference type="Proteomes" id="UP001235343">
    <property type="component" value="Unassembled WGS sequence"/>
</dbReference>
<feature type="compositionally biased region" description="Acidic residues" evidence="1">
    <location>
        <begin position="111"/>
        <end position="121"/>
    </location>
</feature>
<evidence type="ECO:0000313" key="4">
    <source>
        <dbReference type="Proteomes" id="UP001235343"/>
    </source>
</evidence>
<protein>
    <submittedName>
        <fullName evidence="3">PepSY domain-containing protein</fullName>
    </submittedName>
</protein>
<feature type="compositionally biased region" description="Basic and acidic residues" evidence="1">
    <location>
        <begin position="122"/>
        <end position="144"/>
    </location>
</feature>
<dbReference type="EMBL" id="JASTZU010000031">
    <property type="protein sequence ID" value="MDL4840575.1"/>
    <property type="molecule type" value="Genomic_DNA"/>
</dbReference>
<feature type="region of interest" description="Disordered" evidence="1">
    <location>
        <begin position="98"/>
        <end position="148"/>
    </location>
</feature>
<keyword evidence="4" id="KW-1185">Reference proteome</keyword>
<feature type="domain" description="PepSY" evidence="2">
    <location>
        <begin position="34"/>
        <end position="88"/>
    </location>
</feature>
<organism evidence="3 4">
    <name type="scientific">Aquibacillus rhizosphaerae</name>
    <dbReference type="NCBI Taxonomy" id="3051431"/>
    <lineage>
        <taxon>Bacteria</taxon>
        <taxon>Bacillati</taxon>
        <taxon>Bacillota</taxon>
        <taxon>Bacilli</taxon>
        <taxon>Bacillales</taxon>
        <taxon>Bacillaceae</taxon>
        <taxon>Aquibacillus</taxon>
    </lineage>
</organism>
<dbReference type="InterPro" id="IPR025711">
    <property type="entry name" value="PepSY"/>
</dbReference>
<proteinExistence type="predicted"/>
<feature type="compositionally biased region" description="Basic and acidic residues" evidence="1">
    <location>
        <begin position="98"/>
        <end position="110"/>
    </location>
</feature>